<proteinExistence type="predicted"/>
<keyword evidence="3" id="KW-1185">Reference proteome</keyword>
<protein>
    <submittedName>
        <fullName evidence="2">Uncharacterized protein</fullName>
    </submittedName>
</protein>
<keyword evidence="1" id="KW-0732">Signal</keyword>
<name>A0A4P6XUU8_9ASCO</name>
<dbReference type="AlphaFoldDB" id="A0A4P6XUU8"/>
<dbReference type="EMBL" id="CP034460">
    <property type="protein sequence ID" value="QBM89801.1"/>
    <property type="molecule type" value="Genomic_DNA"/>
</dbReference>
<evidence type="ECO:0000313" key="3">
    <source>
        <dbReference type="Proteomes" id="UP000292447"/>
    </source>
</evidence>
<evidence type="ECO:0000256" key="1">
    <source>
        <dbReference type="SAM" id="SignalP"/>
    </source>
</evidence>
<reference evidence="3" key="1">
    <citation type="submission" date="2019-03" db="EMBL/GenBank/DDBJ databases">
        <title>Snf2 controls pulcherriminic acid biosynthesis and connects pigmentation and antifungal activity of the yeast Metschnikowia pulcherrima.</title>
        <authorList>
            <person name="Gore-Lloyd D."/>
            <person name="Sumann I."/>
            <person name="Brachmann A.O."/>
            <person name="Schneeberger K."/>
            <person name="Ortiz-Merino R.A."/>
            <person name="Moreno-Beltran M."/>
            <person name="Schlaefli M."/>
            <person name="Kirner P."/>
            <person name="Santos Kron A."/>
            <person name="Wolfe K.H."/>
            <person name="Piel J."/>
            <person name="Ahrens C.H."/>
            <person name="Henk D."/>
            <person name="Freimoser F.M."/>
        </authorList>
    </citation>
    <scope>NUCLEOTIDE SEQUENCE [LARGE SCALE GENOMIC DNA]</scope>
    <source>
        <strain evidence="3">APC 1.2</strain>
    </source>
</reference>
<feature type="chain" id="PRO_5020540645" evidence="1">
    <location>
        <begin position="22"/>
        <end position="227"/>
    </location>
</feature>
<gene>
    <name evidence="2" type="ORF">METSCH_E00340</name>
</gene>
<dbReference type="Proteomes" id="UP000292447">
    <property type="component" value="Chromosome V"/>
</dbReference>
<organism evidence="2 3">
    <name type="scientific">Metschnikowia aff. pulcherrima</name>
    <dbReference type="NCBI Taxonomy" id="2163413"/>
    <lineage>
        <taxon>Eukaryota</taxon>
        <taxon>Fungi</taxon>
        <taxon>Dikarya</taxon>
        <taxon>Ascomycota</taxon>
        <taxon>Saccharomycotina</taxon>
        <taxon>Pichiomycetes</taxon>
        <taxon>Metschnikowiaceae</taxon>
        <taxon>Metschnikowia</taxon>
    </lineage>
</organism>
<evidence type="ECO:0000313" key="2">
    <source>
        <dbReference type="EMBL" id="QBM89801.1"/>
    </source>
</evidence>
<accession>A0A4P6XUU8</accession>
<sequence>MRLIPTSLALLTLWCVSPALCSDSVEDLTGNAPQDLESNLYLETETEHRPNGTSIHIPQETAGERLDWFIGRLRTFVHGKDFDVRGFDWHSDRLRGQLFEVYGRVILADVHHRDIWYQYLYAKEMFQTMLDASEIIKFYGHVNTLPHGLINIVAHLNVQLMTLFTLQGHPDVTRHKYSDIVLDLMSSLDHWISMFERVANVPIPVQVAFQNQASHAKSVLRVFQKWV</sequence>
<feature type="signal peptide" evidence="1">
    <location>
        <begin position="1"/>
        <end position="21"/>
    </location>
</feature>